<dbReference type="Proteomes" id="UP001291623">
    <property type="component" value="Unassembled WGS sequence"/>
</dbReference>
<dbReference type="GO" id="GO:0000976">
    <property type="term" value="F:transcription cis-regulatory region binding"/>
    <property type="evidence" value="ECO:0007669"/>
    <property type="project" value="UniProtKB-ARBA"/>
</dbReference>
<dbReference type="Pfam" id="PF02183">
    <property type="entry name" value="HALZ"/>
    <property type="match status" value="1"/>
</dbReference>
<dbReference type="PANTHER" id="PTHR24326:SF618">
    <property type="entry name" value="HOMEOBOX-LEUCINE ZIPPER PROTEIN"/>
    <property type="match status" value="1"/>
</dbReference>
<dbReference type="FunFam" id="1.10.10.60:FF:000144">
    <property type="entry name" value="homeobox-leucine zipper protein ATHB-6-like"/>
    <property type="match status" value="1"/>
</dbReference>
<dbReference type="GO" id="GO:0000981">
    <property type="term" value="F:DNA-binding transcription factor activity, RNA polymerase II-specific"/>
    <property type="evidence" value="ECO:0007669"/>
    <property type="project" value="UniProtKB-UniRule"/>
</dbReference>
<dbReference type="SMART" id="SM00389">
    <property type="entry name" value="HOX"/>
    <property type="match status" value="1"/>
</dbReference>
<name>A0AAE1VSR0_9SOLA</name>
<evidence type="ECO:0000256" key="10">
    <source>
        <dbReference type="RuleBase" id="RU369038"/>
    </source>
</evidence>
<dbReference type="InterPro" id="IPR009057">
    <property type="entry name" value="Homeodomain-like_sf"/>
</dbReference>
<keyword evidence="2 10" id="KW-0805">Transcription regulation</keyword>
<dbReference type="InterPro" id="IPR000047">
    <property type="entry name" value="HTH_motif"/>
</dbReference>
<comment type="similarity">
    <text evidence="7 10">Belongs to the HD-ZIP homeobox family. Class I subfamily.</text>
</comment>
<comment type="subcellular location">
    <subcellularLocation>
        <location evidence="1 8 9">Nucleus</location>
    </subcellularLocation>
</comment>
<dbReference type="GO" id="GO:0005634">
    <property type="term" value="C:nucleus"/>
    <property type="evidence" value="ECO:0007669"/>
    <property type="project" value="UniProtKB-SubCell"/>
</dbReference>
<feature type="DNA-binding region" description="Homeobox" evidence="8">
    <location>
        <begin position="87"/>
        <end position="146"/>
    </location>
</feature>
<dbReference type="Pfam" id="PF00046">
    <property type="entry name" value="Homeodomain"/>
    <property type="match status" value="1"/>
</dbReference>
<evidence type="ECO:0000256" key="11">
    <source>
        <dbReference type="SAM" id="Coils"/>
    </source>
</evidence>
<keyword evidence="11" id="KW-0175">Coiled coil</keyword>
<evidence type="ECO:0000313" key="14">
    <source>
        <dbReference type="Proteomes" id="UP001291623"/>
    </source>
</evidence>
<keyword evidence="6 8" id="KW-0539">Nucleus</keyword>
<accession>A0AAE1VSR0</accession>
<dbReference type="InterPro" id="IPR003106">
    <property type="entry name" value="Leu_zip_homeo"/>
</dbReference>
<dbReference type="PROSITE" id="PS00027">
    <property type="entry name" value="HOMEOBOX_1"/>
    <property type="match status" value="1"/>
</dbReference>
<dbReference type="InterPro" id="IPR045224">
    <property type="entry name" value="HDZip_class_I_plant"/>
</dbReference>
<dbReference type="CDD" id="cd00086">
    <property type="entry name" value="homeodomain"/>
    <property type="match status" value="1"/>
</dbReference>
<comment type="caution">
    <text evidence="13">The sequence shown here is derived from an EMBL/GenBank/DDBJ whole genome shotgun (WGS) entry which is preliminary data.</text>
</comment>
<dbReference type="GO" id="GO:0045893">
    <property type="term" value="P:positive regulation of DNA-templated transcription"/>
    <property type="evidence" value="ECO:0007669"/>
    <property type="project" value="TreeGrafter"/>
</dbReference>
<evidence type="ECO:0000259" key="12">
    <source>
        <dbReference type="PROSITE" id="PS50071"/>
    </source>
</evidence>
<dbReference type="PROSITE" id="PS50071">
    <property type="entry name" value="HOMEOBOX_2"/>
    <property type="match status" value="1"/>
</dbReference>
<dbReference type="Gene3D" id="1.10.10.60">
    <property type="entry name" value="Homeodomain-like"/>
    <property type="match status" value="1"/>
</dbReference>
<evidence type="ECO:0000256" key="2">
    <source>
        <dbReference type="ARBA" id="ARBA00023015"/>
    </source>
</evidence>
<reference evidence="13" key="1">
    <citation type="submission" date="2023-12" db="EMBL/GenBank/DDBJ databases">
        <title>Genome assembly of Anisodus tanguticus.</title>
        <authorList>
            <person name="Wang Y.-J."/>
        </authorList>
    </citation>
    <scope>NUCLEOTIDE SEQUENCE</scope>
    <source>
        <strain evidence="13">KB-2021</strain>
        <tissue evidence="13">Leaf</tissue>
    </source>
</reference>
<keyword evidence="4 8" id="KW-0371">Homeobox</keyword>
<dbReference type="InterPro" id="IPR001356">
    <property type="entry name" value="HD"/>
</dbReference>
<dbReference type="SUPFAM" id="SSF46689">
    <property type="entry name" value="Homeodomain-like"/>
    <property type="match status" value="1"/>
</dbReference>
<evidence type="ECO:0000256" key="7">
    <source>
        <dbReference type="ARBA" id="ARBA00025748"/>
    </source>
</evidence>
<feature type="domain" description="Homeobox" evidence="12">
    <location>
        <begin position="85"/>
        <end position="145"/>
    </location>
</feature>
<evidence type="ECO:0000256" key="5">
    <source>
        <dbReference type="ARBA" id="ARBA00023163"/>
    </source>
</evidence>
<dbReference type="InterPro" id="IPR017970">
    <property type="entry name" value="Homeobox_CS"/>
</dbReference>
<dbReference type="PRINTS" id="PR00031">
    <property type="entry name" value="HTHREPRESSR"/>
</dbReference>
<feature type="coiled-coil region" evidence="11">
    <location>
        <begin position="144"/>
        <end position="185"/>
    </location>
</feature>
<dbReference type="EMBL" id="JAVYJV010000005">
    <property type="protein sequence ID" value="KAK4371035.1"/>
    <property type="molecule type" value="Genomic_DNA"/>
</dbReference>
<evidence type="ECO:0000256" key="4">
    <source>
        <dbReference type="ARBA" id="ARBA00023155"/>
    </source>
</evidence>
<organism evidence="13 14">
    <name type="scientific">Anisodus tanguticus</name>
    <dbReference type="NCBI Taxonomy" id="243964"/>
    <lineage>
        <taxon>Eukaryota</taxon>
        <taxon>Viridiplantae</taxon>
        <taxon>Streptophyta</taxon>
        <taxon>Embryophyta</taxon>
        <taxon>Tracheophyta</taxon>
        <taxon>Spermatophyta</taxon>
        <taxon>Magnoliopsida</taxon>
        <taxon>eudicotyledons</taxon>
        <taxon>Gunneridae</taxon>
        <taxon>Pentapetalae</taxon>
        <taxon>asterids</taxon>
        <taxon>lamiids</taxon>
        <taxon>Solanales</taxon>
        <taxon>Solanaceae</taxon>
        <taxon>Solanoideae</taxon>
        <taxon>Hyoscyameae</taxon>
        <taxon>Anisodus</taxon>
    </lineage>
</organism>
<protein>
    <recommendedName>
        <fullName evidence="10">Homeobox-leucine zipper protein</fullName>
    </recommendedName>
    <alternativeName>
        <fullName evidence="10">HD-ZIP protein</fullName>
    </alternativeName>
    <alternativeName>
        <fullName evidence="10">Homeodomain transcription factor</fullName>
    </alternativeName>
</protein>
<proteinExistence type="inferred from homology"/>
<evidence type="ECO:0000256" key="1">
    <source>
        <dbReference type="ARBA" id="ARBA00004123"/>
    </source>
</evidence>
<comment type="function">
    <text evidence="10">Transcription factor.</text>
</comment>
<keyword evidence="5 10" id="KW-0804">Transcription</keyword>
<dbReference type="AlphaFoldDB" id="A0AAE1VSR0"/>
<keyword evidence="14" id="KW-1185">Reference proteome</keyword>
<evidence type="ECO:0000256" key="3">
    <source>
        <dbReference type="ARBA" id="ARBA00023125"/>
    </source>
</evidence>
<gene>
    <name evidence="13" type="ORF">RND71_010510</name>
</gene>
<dbReference type="PANTHER" id="PTHR24326">
    <property type="entry name" value="HOMEOBOX-LEUCINE ZIPPER PROTEIN"/>
    <property type="match status" value="1"/>
</dbReference>
<evidence type="ECO:0000313" key="13">
    <source>
        <dbReference type="EMBL" id="KAK4371035.1"/>
    </source>
</evidence>
<sequence>MEVARVYEGSNMTTNNCFLIPNEISLPPSKVLDWVSNSSPIFHDSASMVNFDETRGQKAKKRSFFPQLDNKENSTNEDDYDACFNQTEKKIRRLLPKQVEFLEKSFEVENKLEPERKVQLAKEIGLQPRQVAIWFQNRRARYKTKQIEKDYDVLKASFDKLKDEYDCLFEENESLRNEVHLLKEKLINRVNEVEISEQNEPISQNPIGVVSNIAMVVCKQEDASSAKSDILDSDSPRGKYTSFLEPTADSSNVFETEVLSDFSQEDDSRLLPPLLCFPKLEENDHLPVNSSNLGFQIDDQSWFCNY</sequence>
<keyword evidence="3 8" id="KW-0238">DNA-binding</keyword>
<evidence type="ECO:0000256" key="6">
    <source>
        <dbReference type="ARBA" id="ARBA00023242"/>
    </source>
</evidence>
<evidence type="ECO:0000256" key="8">
    <source>
        <dbReference type="PROSITE-ProRule" id="PRU00108"/>
    </source>
</evidence>
<evidence type="ECO:0000256" key="9">
    <source>
        <dbReference type="RuleBase" id="RU000682"/>
    </source>
</evidence>